<dbReference type="EMBL" id="CAKOFQ010007261">
    <property type="protein sequence ID" value="CAH1996532.1"/>
    <property type="molecule type" value="Genomic_DNA"/>
</dbReference>
<dbReference type="AlphaFoldDB" id="A0A9P0LI99"/>
<name>A0A9P0LI99_ACAOB</name>
<dbReference type="InterPro" id="IPR051412">
    <property type="entry name" value="Formin_Homology_Diaphanous_sf"/>
</dbReference>
<dbReference type="Gene3D" id="1.25.10.10">
    <property type="entry name" value="Leucine-rich Repeat Variant"/>
    <property type="match status" value="1"/>
</dbReference>
<dbReference type="Gene3D" id="1.20.58.630">
    <property type="match status" value="1"/>
</dbReference>
<dbReference type="SMART" id="SM01140">
    <property type="entry name" value="Drf_GBD"/>
    <property type="match status" value="1"/>
</dbReference>
<comment type="similarity">
    <text evidence="1">Belongs to the formin homology family. Diaphanous subfamily.</text>
</comment>
<dbReference type="InterPro" id="IPR011989">
    <property type="entry name" value="ARM-like"/>
</dbReference>
<evidence type="ECO:0000313" key="9">
    <source>
        <dbReference type="Proteomes" id="UP001152888"/>
    </source>
</evidence>
<sequence>MWALVRDINMRRVSLEPYQGASVMMRNVLLCRTCRFRMCVFGNKTPSDRSLESWFKGGNTKRPTGGGTSRPASAIESRPGSDIVDADDDDYDYEKKLEKMSESDVNDMIEELLSDMNLNDDKKKPLRNMPLDQKKRMLVMQKKKRGQQDTGNRFNEPEDYHKYLENHLNSEYNTPIHKYLSCVESLRVALANNPLSWVEKFGSVGLQLLLQVLEIGLKHKEYKLQTECLRCLEKFMNNTTGYKNFFKNTKGHELVAKCLNHERPQVMIQALKILAPLCLFDEGADDEGSKKVLMAITKVGEEEDRERFLPIVNGIAKTNNAELQSMCFQFINALLSETEDFEFRMHLRNEIIRNGLYDKLQELKNETNPVIKTQFDIFESRREDDADELHERFDKVRLDMDDIQECFEVLKNITLETVSEPYFLSILQHLLFIRDDINMRPAYFKLIEEVVSQIVLHKSGLDPDFKKNHIDIDLQPLLDELKDKPMLVESAEVEGLRKQLEEALAAKTEAEAKLDLMQGRTGSGPPPPPMPGGGPPPPPPPPMPGAGGGVLPPPPPPIPGGGGGPPPPPMPGMGPPPPPMPGAGPPPPPMPGMGPPPPPMPGGGMGPPPPPMFGGMMPPPPIPGGGAAMPRPDLLPHGLKPKKKWEVKGPLKRANWKTIIPQKMSEKAFWVRAKEEDLAEPDILDGLATKFSSKPVKNTEDVTDRSSNCGTLKKVKELKVLDSKTAQNISILLGGSLKHMDYDDIKKALLRCDDTILSESITEQLIQYLPPADQLSKLQNFKDKYKDLTEAEQFCVKISEVKRLLPRLKSLSFKHHYVEMVQDTKPDIVAATAACEEVKKSKKFARILELILLMGNYMNSGSRNAQAFGFEMSFLTKLTATKDVNNKQTLLHYIAQTIENKWPELLNFYDEMPHIDRASRVSLDTIQKTLQQMDSNIKNLKTDLTNNRVPQSEEDKFLEVMEKFCEEAREQCDVMQKMFKKMENLYSDLAEYYVFDKQKYTLEEFFTDLKTFKDGFVQAKSDNQRDRELEEKKERARQAKLKQEQEKEERNKRRLIDMNPKETQEGVMDSLLEALSSGSAFGREQKKRRGPRPAGAERRAQLVRSRSRTGLIGGRELTRATSLKDDAQNFEMCLSENELGYSTVSVFF</sequence>
<feature type="domain" description="GBD/FH3" evidence="6">
    <location>
        <begin position="97"/>
        <end position="462"/>
    </location>
</feature>
<feature type="region of interest" description="Disordered" evidence="4">
    <location>
        <begin position="1080"/>
        <end position="1106"/>
    </location>
</feature>
<dbReference type="SUPFAM" id="SSF101447">
    <property type="entry name" value="Formin homology 2 domain (FH2 domain)"/>
    <property type="match status" value="1"/>
</dbReference>
<dbReference type="InterPro" id="IPR010473">
    <property type="entry name" value="GTPase-bd"/>
</dbReference>
<feature type="region of interest" description="Disordered" evidence="4">
    <location>
        <begin position="1022"/>
        <end position="1063"/>
    </location>
</feature>
<dbReference type="InterPro" id="IPR010472">
    <property type="entry name" value="FH3_dom"/>
</dbReference>
<evidence type="ECO:0000259" key="7">
    <source>
        <dbReference type="PROSITE" id="PS51444"/>
    </source>
</evidence>
<feature type="region of interest" description="Disordered" evidence="4">
    <location>
        <begin position="48"/>
        <end position="87"/>
    </location>
</feature>
<dbReference type="Gene3D" id="1.10.238.150">
    <property type="entry name" value="Formin, FH3 diaphanous domain"/>
    <property type="match status" value="1"/>
</dbReference>
<dbReference type="SUPFAM" id="SSF48371">
    <property type="entry name" value="ARM repeat"/>
    <property type="match status" value="1"/>
</dbReference>
<dbReference type="Pfam" id="PF06371">
    <property type="entry name" value="Drf_GBD"/>
    <property type="match status" value="1"/>
</dbReference>
<dbReference type="InterPro" id="IPR014767">
    <property type="entry name" value="DAD_dom"/>
</dbReference>
<evidence type="ECO:0000259" key="5">
    <source>
        <dbReference type="PROSITE" id="PS51231"/>
    </source>
</evidence>
<dbReference type="Gene3D" id="1.20.58.2220">
    <property type="entry name" value="Formin, FH2 domain"/>
    <property type="match status" value="1"/>
</dbReference>
<dbReference type="Proteomes" id="UP001152888">
    <property type="component" value="Unassembled WGS sequence"/>
</dbReference>
<organism evidence="8 9">
    <name type="scientific">Acanthoscelides obtectus</name>
    <name type="common">Bean weevil</name>
    <name type="synonym">Bruchus obtectus</name>
    <dbReference type="NCBI Taxonomy" id="200917"/>
    <lineage>
        <taxon>Eukaryota</taxon>
        <taxon>Metazoa</taxon>
        <taxon>Ecdysozoa</taxon>
        <taxon>Arthropoda</taxon>
        <taxon>Hexapoda</taxon>
        <taxon>Insecta</taxon>
        <taxon>Pterygota</taxon>
        <taxon>Neoptera</taxon>
        <taxon>Endopterygota</taxon>
        <taxon>Coleoptera</taxon>
        <taxon>Polyphaga</taxon>
        <taxon>Cucujiformia</taxon>
        <taxon>Chrysomeloidea</taxon>
        <taxon>Chrysomelidae</taxon>
        <taxon>Bruchinae</taxon>
        <taxon>Bruchini</taxon>
        <taxon>Acanthoscelides</taxon>
    </lineage>
</organism>
<dbReference type="PANTHER" id="PTHR45691:SF6">
    <property type="entry name" value="PROTEIN DIAPHANOUS"/>
    <property type="match status" value="1"/>
</dbReference>
<keyword evidence="9" id="KW-1185">Reference proteome</keyword>
<dbReference type="PANTHER" id="PTHR45691">
    <property type="entry name" value="PROTEIN DIAPHANOUS"/>
    <property type="match status" value="1"/>
</dbReference>
<dbReference type="Gene3D" id="6.10.30.30">
    <property type="match status" value="1"/>
</dbReference>
<dbReference type="GO" id="GO:0031267">
    <property type="term" value="F:small GTPase binding"/>
    <property type="evidence" value="ECO:0007669"/>
    <property type="project" value="InterPro"/>
</dbReference>
<dbReference type="GO" id="GO:0005884">
    <property type="term" value="C:actin filament"/>
    <property type="evidence" value="ECO:0007669"/>
    <property type="project" value="TreeGrafter"/>
</dbReference>
<dbReference type="PROSITE" id="PS51444">
    <property type="entry name" value="FH2"/>
    <property type="match status" value="1"/>
</dbReference>
<reference evidence="8" key="1">
    <citation type="submission" date="2022-03" db="EMBL/GenBank/DDBJ databases">
        <authorList>
            <person name="Sayadi A."/>
        </authorList>
    </citation>
    <scope>NUCLEOTIDE SEQUENCE</scope>
</reference>
<dbReference type="GO" id="GO:0003779">
    <property type="term" value="F:actin binding"/>
    <property type="evidence" value="ECO:0007669"/>
    <property type="project" value="InterPro"/>
</dbReference>
<proteinExistence type="inferred from homology"/>
<evidence type="ECO:0000256" key="3">
    <source>
        <dbReference type="SAM" id="Coils"/>
    </source>
</evidence>
<dbReference type="PROSITE" id="PS51231">
    <property type="entry name" value="DAD"/>
    <property type="match status" value="1"/>
</dbReference>
<feature type="compositionally biased region" description="Pro residues" evidence="4">
    <location>
        <begin position="551"/>
        <end position="623"/>
    </location>
</feature>
<dbReference type="Gene3D" id="1.10.20.40">
    <property type="entry name" value="Formin, diaphanous GTPase-binding domain"/>
    <property type="match status" value="1"/>
</dbReference>
<feature type="compositionally biased region" description="Pro residues" evidence="4">
    <location>
        <begin position="524"/>
        <end position="544"/>
    </location>
</feature>
<dbReference type="PROSITE" id="PS51232">
    <property type="entry name" value="GBD_FH3"/>
    <property type="match status" value="1"/>
</dbReference>
<keyword evidence="2 3" id="KW-0175">Coiled coil</keyword>
<evidence type="ECO:0000256" key="2">
    <source>
        <dbReference type="ARBA" id="ARBA00023054"/>
    </source>
</evidence>
<gene>
    <name evidence="8" type="ORF">ACAOBT_LOCUS23254</name>
</gene>
<evidence type="ECO:0000256" key="4">
    <source>
        <dbReference type="SAM" id="MobiDB-lite"/>
    </source>
</evidence>
<dbReference type="InterPro" id="IPR016024">
    <property type="entry name" value="ARM-type_fold"/>
</dbReference>
<dbReference type="InterPro" id="IPR015425">
    <property type="entry name" value="FH2_Formin"/>
</dbReference>
<feature type="domain" description="DAD" evidence="5">
    <location>
        <begin position="1061"/>
        <end position="1090"/>
    </location>
</feature>
<evidence type="ECO:0008006" key="10">
    <source>
        <dbReference type="Google" id="ProtNLM"/>
    </source>
</evidence>
<accession>A0A9P0LI99</accession>
<dbReference type="Pfam" id="PF02181">
    <property type="entry name" value="FH2"/>
    <property type="match status" value="1"/>
</dbReference>
<dbReference type="InterPro" id="IPR044933">
    <property type="entry name" value="DIA_GBD_sf"/>
</dbReference>
<dbReference type="SMART" id="SM00498">
    <property type="entry name" value="FH2"/>
    <property type="match status" value="1"/>
</dbReference>
<evidence type="ECO:0000256" key="1">
    <source>
        <dbReference type="ARBA" id="ARBA00008214"/>
    </source>
</evidence>
<dbReference type="OrthoDB" id="1104827at2759"/>
<feature type="region of interest" description="Disordered" evidence="4">
    <location>
        <begin position="517"/>
        <end position="641"/>
    </location>
</feature>
<evidence type="ECO:0000313" key="8">
    <source>
        <dbReference type="EMBL" id="CAH1996532.1"/>
    </source>
</evidence>
<protein>
    <recommendedName>
        <fullName evidence="10">Protein diaphanous</fullName>
    </recommendedName>
</protein>
<dbReference type="InterPro" id="IPR014768">
    <property type="entry name" value="GBD/FH3_dom"/>
</dbReference>
<feature type="coiled-coil region" evidence="3">
    <location>
        <begin position="923"/>
        <end position="985"/>
    </location>
</feature>
<evidence type="ECO:0000259" key="6">
    <source>
        <dbReference type="PROSITE" id="PS51232"/>
    </source>
</evidence>
<dbReference type="Pfam" id="PF06367">
    <property type="entry name" value="Drf_FH3"/>
    <property type="match status" value="1"/>
</dbReference>
<dbReference type="InterPro" id="IPR042201">
    <property type="entry name" value="FH2_Formin_sf"/>
</dbReference>
<comment type="caution">
    <text evidence="8">The sequence shown here is derived from an EMBL/GenBank/DDBJ whole genome shotgun (WGS) entry which is preliminary data.</text>
</comment>
<feature type="domain" description="FH2" evidence="7">
    <location>
        <begin position="641"/>
        <end position="1042"/>
    </location>
</feature>
<dbReference type="SMART" id="SM01139">
    <property type="entry name" value="Drf_FH3"/>
    <property type="match status" value="1"/>
</dbReference>
<dbReference type="GO" id="GO:0030041">
    <property type="term" value="P:actin filament polymerization"/>
    <property type="evidence" value="ECO:0007669"/>
    <property type="project" value="TreeGrafter"/>
</dbReference>